<dbReference type="EMBL" id="ML992680">
    <property type="protein sequence ID" value="KAF2210712.1"/>
    <property type="molecule type" value="Genomic_DNA"/>
</dbReference>
<dbReference type="Gene3D" id="3.90.1200.10">
    <property type="match status" value="1"/>
</dbReference>
<protein>
    <recommendedName>
        <fullName evidence="1">Aminoglycoside phosphotransferase domain-containing protein</fullName>
    </recommendedName>
</protein>
<gene>
    <name evidence="2" type="ORF">CERZMDRAFT_44756</name>
</gene>
<dbReference type="InterPro" id="IPR011009">
    <property type="entry name" value="Kinase-like_dom_sf"/>
</dbReference>
<dbReference type="SUPFAM" id="SSF56112">
    <property type="entry name" value="Protein kinase-like (PK-like)"/>
    <property type="match status" value="1"/>
</dbReference>
<evidence type="ECO:0000259" key="1">
    <source>
        <dbReference type="Pfam" id="PF01636"/>
    </source>
</evidence>
<dbReference type="Proteomes" id="UP000799539">
    <property type="component" value="Unassembled WGS sequence"/>
</dbReference>
<dbReference type="InterPro" id="IPR002575">
    <property type="entry name" value="Aminoglycoside_PTrfase"/>
</dbReference>
<dbReference type="CDD" id="cd05120">
    <property type="entry name" value="APH_ChoK_like"/>
    <property type="match status" value="1"/>
</dbReference>
<reference evidence="2" key="1">
    <citation type="journal article" date="2020" name="Stud. Mycol.">
        <title>101 Dothideomycetes genomes: a test case for predicting lifestyles and emergence of pathogens.</title>
        <authorList>
            <person name="Haridas S."/>
            <person name="Albert R."/>
            <person name="Binder M."/>
            <person name="Bloem J."/>
            <person name="Labutti K."/>
            <person name="Salamov A."/>
            <person name="Andreopoulos B."/>
            <person name="Baker S."/>
            <person name="Barry K."/>
            <person name="Bills G."/>
            <person name="Bluhm B."/>
            <person name="Cannon C."/>
            <person name="Castanera R."/>
            <person name="Culley D."/>
            <person name="Daum C."/>
            <person name="Ezra D."/>
            <person name="Gonzalez J."/>
            <person name="Henrissat B."/>
            <person name="Kuo A."/>
            <person name="Liang C."/>
            <person name="Lipzen A."/>
            <person name="Lutzoni F."/>
            <person name="Magnuson J."/>
            <person name="Mondo S."/>
            <person name="Nolan M."/>
            <person name="Ohm R."/>
            <person name="Pangilinan J."/>
            <person name="Park H.-J."/>
            <person name="Ramirez L."/>
            <person name="Alfaro M."/>
            <person name="Sun H."/>
            <person name="Tritt A."/>
            <person name="Yoshinaga Y."/>
            <person name="Zwiers L.-H."/>
            <person name="Turgeon B."/>
            <person name="Goodwin S."/>
            <person name="Spatafora J."/>
            <person name="Crous P."/>
            <person name="Grigoriev I."/>
        </authorList>
    </citation>
    <scope>NUCLEOTIDE SEQUENCE</scope>
    <source>
        <strain evidence="2">SCOH1-5</strain>
    </source>
</reference>
<feature type="non-terminal residue" evidence="2">
    <location>
        <position position="1"/>
    </location>
</feature>
<accession>A0A6A6FBC1</accession>
<dbReference type="OrthoDB" id="4177236at2759"/>
<dbReference type="PANTHER" id="PTHR21310">
    <property type="entry name" value="AMINOGLYCOSIDE PHOSPHOTRANSFERASE-RELATED-RELATED"/>
    <property type="match status" value="1"/>
</dbReference>
<evidence type="ECO:0000313" key="3">
    <source>
        <dbReference type="Proteomes" id="UP000799539"/>
    </source>
</evidence>
<organism evidence="2 3">
    <name type="scientific">Cercospora zeae-maydis SCOH1-5</name>
    <dbReference type="NCBI Taxonomy" id="717836"/>
    <lineage>
        <taxon>Eukaryota</taxon>
        <taxon>Fungi</taxon>
        <taxon>Dikarya</taxon>
        <taxon>Ascomycota</taxon>
        <taxon>Pezizomycotina</taxon>
        <taxon>Dothideomycetes</taxon>
        <taxon>Dothideomycetidae</taxon>
        <taxon>Mycosphaerellales</taxon>
        <taxon>Mycosphaerellaceae</taxon>
        <taxon>Cercospora</taxon>
    </lineage>
</organism>
<dbReference type="AlphaFoldDB" id="A0A6A6FBC1"/>
<dbReference type="InterPro" id="IPR051678">
    <property type="entry name" value="AGP_Transferase"/>
</dbReference>
<keyword evidence="3" id="KW-1185">Reference proteome</keyword>
<sequence>EGRALQIAYKSQLPVPLVHELTTSASGTDILMDFVEGECLEEAWPNMTEGEKTSIAKQLGVIVTRMRQVTPDQREISAFGSPIRDLRRFSDYNGGPFQTEEEFNEFVVDLYQLTPSLIRSALSGSLPKDSRIVLSHCDLSPRNIIVKEGRIQALLDWEYAGWYPEYWEYVKFFDRTTSCQDWKHFAEHVFDVQYPRELLAYQAILRWQQQ</sequence>
<dbReference type="Pfam" id="PF01636">
    <property type="entry name" value="APH"/>
    <property type="match status" value="1"/>
</dbReference>
<dbReference type="PANTHER" id="PTHR21310:SF58">
    <property type="entry name" value="AMINOGLYCOSIDE PHOSPHOTRANSFERASE DOMAIN-CONTAINING PROTEIN"/>
    <property type="match status" value="1"/>
</dbReference>
<proteinExistence type="predicted"/>
<feature type="domain" description="Aminoglycoside phosphotransferase" evidence="1">
    <location>
        <begin position="1"/>
        <end position="174"/>
    </location>
</feature>
<name>A0A6A6FBC1_9PEZI</name>
<evidence type="ECO:0000313" key="2">
    <source>
        <dbReference type="EMBL" id="KAF2210712.1"/>
    </source>
</evidence>